<dbReference type="CDD" id="cd12797">
    <property type="entry name" value="M23_peptidase"/>
    <property type="match status" value="1"/>
</dbReference>
<dbReference type="AlphaFoldDB" id="A0A969WAF4"/>
<dbReference type="GO" id="GO:0004222">
    <property type="term" value="F:metalloendopeptidase activity"/>
    <property type="evidence" value="ECO:0007669"/>
    <property type="project" value="TreeGrafter"/>
</dbReference>
<dbReference type="InterPro" id="IPR011055">
    <property type="entry name" value="Dup_hybrid_motif"/>
</dbReference>
<dbReference type="EMBL" id="JAAVXB010000004">
    <property type="protein sequence ID" value="NKF22465.1"/>
    <property type="molecule type" value="Genomic_DNA"/>
</dbReference>
<evidence type="ECO:0000259" key="2">
    <source>
        <dbReference type="Pfam" id="PF01551"/>
    </source>
</evidence>
<sequence length="281" mass="30500">MRGIALVVAALVAATAVRAAELPSGISLRGKWTQGAVLFGKAPVGTRVWVGGRELKLTPGGNFVFGLDRDAPRDAVLRVQMAGQADPRDYHYAVEQRQYKIQHIDNLPEKMVTPPKDVIDRIIADANEVKAVRQIETDGTGFLQPFIWPARGRISGVFGSQRILNGQPKQPHYGVDVAVPVGTKVHAPADGVVVLAEPNLYYTGGTLMVDHGYGLQSAFLHLSKLLVKKGQHVKQGDVIALSGMSGRATGPHLDWRVNWFDERVDAQMLVPPMSSATPIQH</sequence>
<dbReference type="FunFam" id="2.70.70.10:FF:000019">
    <property type="entry name" value="M23 family peptidase"/>
    <property type="match status" value="1"/>
</dbReference>
<gene>
    <name evidence="3" type="ORF">G7Y82_09045</name>
</gene>
<dbReference type="Proteomes" id="UP000653472">
    <property type="component" value="Unassembled WGS sequence"/>
</dbReference>
<dbReference type="Pfam" id="PF01551">
    <property type="entry name" value="Peptidase_M23"/>
    <property type="match status" value="1"/>
</dbReference>
<evidence type="ECO:0000256" key="1">
    <source>
        <dbReference type="SAM" id="SignalP"/>
    </source>
</evidence>
<accession>A0A969WAF4</accession>
<dbReference type="Gene3D" id="2.70.70.10">
    <property type="entry name" value="Glucose Permease (Domain IIA)"/>
    <property type="match status" value="1"/>
</dbReference>
<comment type="caution">
    <text evidence="3">The sequence shown here is derived from an EMBL/GenBank/DDBJ whole genome shotgun (WGS) entry which is preliminary data.</text>
</comment>
<dbReference type="InterPro" id="IPR050570">
    <property type="entry name" value="Cell_wall_metabolism_enzyme"/>
</dbReference>
<dbReference type="InterPro" id="IPR016047">
    <property type="entry name" value="M23ase_b-sheet_dom"/>
</dbReference>
<feature type="chain" id="PRO_5037308197" evidence="1">
    <location>
        <begin position="20"/>
        <end position="281"/>
    </location>
</feature>
<feature type="domain" description="M23ase beta-sheet core" evidence="2">
    <location>
        <begin position="171"/>
        <end position="265"/>
    </location>
</feature>
<keyword evidence="1" id="KW-0732">Signal</keyword>
<feature type="signal peptide" evidence="1">
    <location>
        <begin position="1"/>
        <end position="19"/>
    </location>
</feature>
<reference evidence="3" key="1">
    <citation type="submission" date="2020-03" db="EMBL/GenBank/DDBJ databases">
        <title>Solimonas marina sp. nov., isolated from deep seawater of the Pacific Ocean.</title>
        <authorList>
            <person name="Liu X."/>
            <person name="Lai Q."/>
            <person name="Sun F."/>
            <person name="Gai Y."/>
            <person name="Li G."/>
            <person name="Shao Z."/>
        </authorList>
    </citation>
    <scope>NUCLEOTIDE SEQUENCE</scope>
    <source>
        <strain evidence="3">C16B3</strain>
    </source>
</reference>
<evidence type="ECO:0000313" key="4">
    <source>
        <dbReference type="Proteomes" id="UP000653472"/>
    </source>
</evidence>
<proteinExistence type="predicted"/>
<dbReference type="SUPFAM" id="SSF51261">
    <property type="entry name" value="Duplicated hybrid motif"/>
    <property type="match status" value="1"/>
</dbReference>
<protein>
    <submittedName>
        <fullName evidence="3">M23 family metallopeptidase</fullName>
    </submittedName>
</protein>
<organism evidence="3 4">
    <name type="scientific">Solimonas marina</name>
    <dbReference type="NCBI Taxonomy" id="2714601"/>
    <lineage>
        <taxon>Bacteria</taxon>
        <taxon>Pseudomonadati</taxon>
        <taxon>Pseudomonadota</taxon>
        <taxon>Gammaproteobacteria</taxon>
        <taxon>Nevskiales</taxon>
        <taxon>Nevskiaceae</taxon>
        <taxon>Solimonas</taxon>
    </lineage>
</organism>
<keyword evidence="4" id="KW-1185">Reference proteome</keyword>
<evidence type="ECO:0000313" key="3">
    <source>
        <dbReference type="EMBL" id="NKF22465.1"/>
    </source>
</evidence>
<name>A0A969WAF4_9GAMM</name>
<dbReference type="PANTHER" id="PTHR21666">
    <property type="entry name" value="PEPTIDASE-RELATED"/>
    <property type="match status" value="1"/>
</dbReference>
<dbReference type="PANTHER" id="PTHR21666:SF285">
    <property type="entry name" value="M23 FAMILY METALLOPEPTIDASE"/>
    <property type="match status" value="1"/>
</dbReference>